<dbReference type="PANTHER" id="PTHR30336">
    <property type="entry name" value="INNER MEMBRANE PROTEIN, PROBABLE PERMEASE"/>
    <property type="match status" value="1"/>
</dbReference>
<dbReference type="GO" id="GO:0043164">
    <property type="term" value="P:Gram-negative-bacterium-type cell wall biogenesis"/>
    <property type="evidence" value="ECO:0007669"/>
    <property type="project" value="TreeGrafter"/>
</dbReference>
<feature type="domain" description="DUF218" evidence="2">
    <location>
        <begin position="106"/>
        <end position="243"/>
    </location>
</feature>
<dbReference type="GO" id="GO:0000270">
    <property type="term" value="P:peptidoglycan metabolic process"/>
    <property type="evidence" value="ECO:0007669"/>
    <property type="project" value="TreeGrafter"/>
</dbReference>
<accession>A0A4U0ZG16</accession>
<dbReference type="InterPro" id="IPR051599">
    <property type="entry name" value="Cell_Envelope_Assoc"/>
</dbReference>
<dbReference type="OrthoDB" id="9809813at2"/>
<protein>
    <submittedName>
        <fullName evidence="3">YdcF family protein</fullName>
    </submittedName>
</protein>
<gene>
    <name evidence="3" type="ORF">E5672_10835</name>
</gene>
<dbReference type="RefSeq" id="WP_136782215.1">
    <property type="nucleotide sequence ID" value="NZ_SWCO01000005.1"/>
</dbReference>
<dbReference type="CDD" id="cd06259">
    <property type="entry name" value="YdcF-like"/>
    <property type="match status" value="1"/>
</dbReference>
<organism evidence="3 4">
    <name type="scientific">Alteromonas portus</name>
    <dbReference type="NCBI Taxonomy" id="2565549"/>
    <lineage>
        <taxon>Bacteria</taxon>
        <taxon>Pseudomonadati</taxon>
        <taxon>Pseudomonadota</taxon>
        <taxon>Gammaproteobacteria</taxon>
        <taxon>Alteromonadales</taxon>
        <taxon>Alteromonadaceae</taxon>
        <taxon>Alteromonas/Salinimonas group</taxon>
        <taxon>Alteromonas</taxon>
    </lineage>
</organism>
<evidence type="ECO:0000313" key="3">
    <source>
        <dbReference type="EMBL" id="TKB03524.1"/>
    </source>
</evidence>
<dbReference type="Pfam" id="PF02698">
    <property type="entry name" value="DUF218"/>
    <property type="match status" value="1"/>
</dbReference>
<evidence type="ECO:0000313" key="4">
    <source>
        <dbReference type="Proteomes" id="UP000305471"/>
    </source>
</evidence>
<keyword evidence="1" id="KW-0812">Transmembrane</keyword>
<feature type="transmembrane region" description="Helical" evidence="1">
    <location>
        <begin position="12"/>
        <end position="29"/>
    </location>
</feature>
<sequence>MLSSFANILTSPLIHFSILVIISGLLLLVKKKNYSFYTILFALILLFSCSQSFLSSALLHPLEHHSVNSKHAKNKKNTNDGQQVILVMACNYYDDMSVPYANRWPPCSYLRLSHAADIYQTREAKIIVAGGKFGNWPSAYSRYAREFLERHNVKSEDIIEVPIGYDTESEIQGIVKNITLSSLTLVTSASHMLRASSYLKYCGVSINAAPTDFLVKPKIVLKLNLPDPKNLTIIKRALHEYFGLVEFKLKRRFGLLSKYC</sequence>
<keyword evidence="4" id="KW-1185">Reference proteome</keyword>
<dbReference type="PANTHER" id="PTHR30336:SF4">
    <property type="entry name" value="ENVELOPE BIOGENESIS FACTOR ELYC"/>
    <property type="match status" value="1"/>
</dbReference>
<name>A0A4U0ZG16_9ALTE</name>
<keyword evidence="1" id="KW-0472">Membrane</keyword>
<keyword evidence="1" id="KW-1133">Transmembrane helix</keyword>
<dbReference type="AlphaFoldDB" id="A0A4U0ZG16"/>
<proteinExistence type="predicted"/>
<dbReference type="InterPro" id="IPR003848">
    <property type="entry name" value="DUF218"/>
</dbReference>
<evidence type="ECO:0000256" key="1">
    <source>
        <dbReference type="SAM" id="Phobius"/>
    </source>
</evidence>
<reference evidence="3 4" key="1">
    <citation type="submission" date="2019-04" db="EMBL/GenBank/DDBJ databases">
        <title>Alteromonas portus sp. nov., an alginate lyase-excreting marine bacterium.</title>
        <authorList>
            <person name="Huang H."/>
            <person name="Mo K."/>
            <person name="Bao S."/>
        </authorList>
    </citation>
    <scope>NUCLEOTIDE SEQUENCE [LARGE SCALE GENOMIC DNA]</scope>
    <source>
        <strain evidence="3 4">HB161718</strain>
    </source>
</reference>
<dbReference type="GO" id="GO:0005886">
    <property type="term" value="C:plasma membrane"/>
    <property type="evidence" value="ECO:0007669"/>
    <property type="project" value="TreeGrafter"/>
</dbReference>
<comment type="caution">
    <text evidence="3">The sequence shown here is derived from an EMBL/GenBank/DDBJ whole genome shotgun (WGS) entry which is preliminary data.</text>
</comment>
<evidence type="ECO:0000259" key="2">
    <source>
        <dbReference type="Pfam" id="PF02698"/>
    </source>
</evidence>
<feature type="transmembrane region" description="Helical" evidence="1">
    <location>
        <begin position="36"/>
        <end position="59"/>
    </location>
</feature>
<dbReference type="EMBL" id="SWCO01000005">
    <property type="protein sequence ID" value="TKB03524.1"/>
    <property type="molecule type" value="Genomic_DNA"/>
</dbReference>
<dbReference type="Proteomes" id="UP000305471">
    <property type="component" value="Unassembled WGS sequence"/>
</dbReference>